<feature type="domain" description="Helicase C-terminal" evidence="1">
    <location>
        <begin position="150"/>
        <end position="210"/>
    </location>
</feature>
<evidence type="ECO:0000259" key="1">
    <source>
        <dbReference type="Pfam" id="PF00271"/>
    </source>
</evidence>
<keyword evidence="3" id="KW-1185">Reference proteome</keyword>
<dbReference type="Proteomes" id="UP000054558">
    <property type="component" value="Unassembled WGS sequence"/>
</dbReference>
<dbReference type="OrthoDB" id="561233at2759"/>
<dbReference type="Pfam" id="PF00271">
    <property type="entry name" value="Helicase_C"/>
    <property type="match status" value="1"/>
</dbReference>
<dbReference type="InterPro" id="IPR001650">
    <property type="entry name" value="Helicase_C-like"/>
</dbReference>
<dbReference type="SUPFAM" id="SSF52540">
    <property type="entry name" value="P-loop containing nucleoside triphosphate hydrolases"/>
    <property type="match status" value="1"/>
</dbReference>
<feature type="non-terminal residue" evidence="2">
    <location>
        <position position="1"/>
    </location>
</feature>
<accession>A0A1Y1IN09</accession>
<proteinExistence type="predicted"/>
<sequence length="288" mass="32482">GNPIVNYPSDIGVIVNMIRGPNAIPKTREQFDMTFGIGGLEKNFDLLRRGLECAMLHHSRDPGDPSYPRRMNAPGHFYVMSPAQREAHDQQHPPDGDDHRVLETDQYFTRMRQIANAVYLDPGGRPLRGDEEERAVEDALENKMYAGAGRADVVRRFNAPAGDPERYRAIILTDAGSKGLNLLDTRQVHVMEPQFNRSRVEQVIARAIRKDSHARLPSEERTVTVHEHFCVMPGSVEDDARLVPRVPGWLTANSGDSIVRQIAETKRARNDLFVRELERIVGQNEATC</sequence>
<name>A0A1Y1IN09_KLENI</name>
<protein>
    <recommendedName>
        <fullName evidence="1">Helicase C-terminal domain-containing protein</fullName>
    </recommendedName>
</protein>
<dbReference type="OMA" id="ENKMYAG"/>
<gene>
    <name evidence="2" type="ORF">KFL_009350010</name>
</gene>
<dbReference type="AlphaFoldDB" id="A0A1Y1IN09"/>
<dbReference type="Gene3D" id="3.40.50.300">
    <property type="entry name" value="P-loop containing nucleotide triphosphate hydrolases"/>
    <property type="match status" value="1"/>
</dbReference>
<reference evidence="2 3" key="1">
    <citation type="journal article" date="2014" name="Nat. Commun.">
        <title>Klebsormidium flaccidum genome reveals primary factors for plant terrestrial adaptation.</title>
        <authorList>
            <person name="Hori K."/>
            <person name="Maruyama F."/>
            <person name="Fujisawa T."/>
            <person name="Togashi T."/>
            <person name="Yamamoto N."/>
            <person name="Seo M."/>
            <person name="Sato S."/>
            <person name="Yamada T."/>
            <person name="Mori H."/>
            <person name="Tajima N."/>
            <person name="Moriyama T."/>
            <person name="Ikeuchi M."/>
            <person name="Watanabe M."/>
            <person name="Wada H."/>
            <person name="Kobayashi K."/>
            <person name="Saito M."/>
            <person name="Masuda T."/>
            <person name="Sasaki-Sekimoto Y."/>
            <person name="Mashiguchi K."/>
            <person name="Awai K."/>
            <person name="Shimojima M."/>
            <person name="Masuda S."/>
            <person name="Iwai M."/>
            <person name="Nobusawa T."/>
            <person name="Narise T."/>
            <person name="Kondo S."/>
            <person name="Saito H."/>
            <person name="Sato R."/>
            <person name="Murakawa M."/>
            <person name="Ihara Y."/>
            <person name="Oshima-Yamada Y."/>
            <person name="Ohtaka K."/>
            <person name="Satoh M."/>
            <person name="Sonobe K."/>
            <person name="Ishii M."/>
            <person name="Ohtani R."/>
            <person name="Kanamori-Sato M."/>
            <person name="Honoki R."/>
            <person name="Miyazaki D."/>
            <person name="Mochizuki H."/>
            <person name="Umetsu J."/>
            <person name="Higashi K."/>
            <person name="Shibata D."/>
            <person name="Kamiya Y."/>
            <person name="Sato N."/>
            <person name="Nakamura Y."/>
            <person name="Tabata S."/>
            <person name="Ida S."/>
            <person name="Kurokawa K."/>
            <person name="Ohta H."/>
        </authorList>
    </citation>
    <scope>NUCLEOTIDE SEQUENCE [LARGE SCALE GENOMIC DNA]</scope>
    <source>
        <strain evidence="2 3">NIES-2285</strain>
    </source>
</reference>
<dbReference type="EMBL" id="DF237884">
    <property type="protein sequence ID" value="GAQ92154.1"/>
    <property type="molecule type" value="Genomic_DNA"/>
</dbReference>
<evidence type="ECO:0000313" key="3">
    <source>
        <dbReference type="Proteomes" id="UP000054558"/>
    </source>
</evidence>
<organism evidence="2 3">
    <name type="scientific">Klebsormidium nitens</name>
    <name type="common">Green alga</name>
    <name type="synonym">Ulothrix nitens</name>
    <dbReference type="NCBI Taxonomy" id="105231"/>
    <lineage>
        <taxon>Eukaryota</taxon>
        <taxon>Viridiplantae</taxon>
        <taxon>Streptophyta</taxon>
        <taxon>Klebsormidiophyceae</taxon>
        <taxon>Klebsormidiales</taxon>
        <taxon>Klebsormidiaceae</taxon>
        <taxon>Klebsormidium</taxon>
    </lineage>
</organism>
<dbReference type="InterPro" id="IPR027417">
    <property type="entry name" value="P-loop_NTPase"/>
</dbReference>
<evidence type="ECO:0000313" key="2">
    <source>
        <dbReference type="EMBL" id="GAQ92154.1"/>
    </source>
</evidence>